<dbReference type="GO" id="GO:0043828">
    <property type="term" value="F:tRNA 2-selenouridine synthase activity"/>
    <property type="evidence" value="ECO:0007669"/>
    <property type="project" value="InterPro"/>
</dbReference>
<dbReference type="RefSeq" id="WP_104302466.1">
    <property type="nucleotide sequence ID" value="NZ_PSNX01000007.1"/>
</dbReference>
<keyword evidence="1" id="KW-0711">Selenium</keyword>
<dbReference type="SMART" id="SM00450">
    <property type="entry name" value="RHOD"/>
    <property type="match status" value="1"/>
</dbReference>
<dbReference type="Pfam" id="PF26341">
    <property type="entry name" value="AAA_SelU"/>
    <property type="match status" value="1"/>
</dbReference>
<comment type="caution">
    <text evidence="3">The sequence shown here is derived from an EMBL/GenBank/DDBJ whole genome shotgun (WGS) entry which is preliminary data.</text>
</comment>
<dbReference type="NCBIfam" id="NF008750">
    <property type="entry name" value="PRK11784.1-2"/>
    <property type="match status" value="1"/>
</dbReference>
<dbReference type="AlphaFoldDB" id="A0A2S5SUV6"/>
<protein>
    <submittedName>
        <fullName evidence="3">tRNA 2-selenouridine(34) synthase MnmH</fullName>
    </submittedName>
</protein>
<dbReference type="InterPro" id="IPR058840">
    <property type="entry name" value="AAA_SelU"/>
</dbReference>
<dbReference type="SUPFAM" id="SSF52821">
    <property type="entry name" value="Rhodanese/Cell cycle control phosphatase"/>
    <property type="match status" value="1"/>
</dbReference>
<dbReference type="InterPro" id="IPR001763">
    <property type="entry name" value="Rhodanese-like_dom"/>
</dbReference>
<proteinExistence type="predicted"/>
<dbReference type="NCBIfam" id="NF008752">
    <property type="entry name" value="PRK11784.1-4"/>
    <property type="match status" value="1"/>
</dbReference>
<reference evidence="3 4" key="1">
    <citation type="submission" date="2018-02" db="EMBL/GenBank/DDBJ databases">
        <title>Reclassifiation of [Polyangium] brachysporum DSM 7029 as Guopingzhaonella breviflexa gen. nov., sp. nov., a member of the family Comamonadaceae.</title>
        <authorList>
            <person name="Tang B."/>
        </authorList>
    </citation>
    <scope>NUCLEOTIDE SEQUENCE [LARGE SCALE GENOMIC DNA]</scope>
    <source>
        <strain evidence="3 4">BCRC 80649</strain>
    </source>
</reference>
<dbReference type="PANTHER" id="PTHR30401:SF0">
    <property type="entry name" value="TRNA 2-SELENOURIDINE SYNTHASE"/>
    <property type="match status" value="1"/>
</dbReference>
<feature type="domain" description="Rhodanese" evidence="2">
    <location>
        <begin position="21"/>
        <end position="133"/>
    </location>
</feature>
<sequence length="365" mass="40865">MPVLSITPAGALARWSDFDDVVDARSPAEYAEDRLPSAINWPSLNDEERRIVGTCYKQVSAFEARKIGAAFVARNIAAHIEREVQGKPKDWEPLLYCWRGGQRSGSLALVLGQIGFRVHLLEGGYKAWRRQVVQDLDLLPQRFEWRVLCGRTGSGKSRLLQSLQAAGAQVLDLERLAEHRGSVLGLLPGQPQPAQKQFEHRIWEALHKMDPGRPVYVESESRKIGSLQVPARLIECMRSSDCLHVELELPERIALLMEDYDFFVRDVEALCRQLDHLVALRGRAVVERWKQLARAGRVAEMVEALLVEHYDPNYLASTQRNFARFGQAVAVNPGAGSQEAFDRLARELAGPGNGHQGLSPCAARH</sequence>
<dbReference type="OrthoDB" id="9808735at2"/>
<dbReference type="InterPro" id="IPR017582">
    <property type="entry name" value="SelU"/>
</dbReference>
<dbReference type="Proteomes" id="UP000238605">
    <property type="component" value="Unassembled WGS sequence"/>
</dbReference>
<evidence type="ECO:0000313" key="4">
    <source>
        <dbReference type="Proteomes" id="UP000238605"/>
    </source>
</evidence>
<dbReference type="InterPro" id="IPR036873">
    <property type="entry name" value="Rhodanese-like_dom_sf"/>
</dbReference>
<dbReference type="PANTHER" id="PTHR30401">
    <property type="entry name" value="TRNA 2-SELENOURIDINE SYNTHASE"/>
    <property type="match status" value="1"/>
</dbReference>
<evidence type="ECO:0000313" key="3">
    <source>
        <dbReference type="EMBL" id="PPE66520.1"/>
    </source>
</evidence>
<organism evidence="3 4">
    <name type="scientific">Caldimonas caldifontis</name>
    <dbReference type="NCBI Taxonomy" id="1452508"/>
    <lineage>
        <taxon>Bacteria</taxon>
        <taxon>Pseudomonadati</taxon>
        <taxon>Pseudomonadota</taxon>
        <taxon>Betaproteobacteria</taxon>
        <taxon>Burkholderiales</taxon>
        <taxon>Sphaerotilaceae</taxon>
        <taxon>Caldimonas</taxon>
    </lineage>
</organism>
<gene>
    <name evidence="3" type="ORF">C1704_09460</name>
</gene>
<name>A0A2S5SUV6_9BURK</name>
<dbReference type="Pfam" id="PF00581">
    <property type="entry name" value="Rhodanese"/>
    <property type="match status" value="1"/>
</dbReference>
<dbReference type="NCBIfam" id="TIGR03167">
    <property type="entry name" value="tRNA_sel_U_synt"/>
    <property type="match status" value="1"/>
</dbReference>
<dbReference type="EMBL" id="PSNX01000007">
    <property type="protein sequence ID" value="PPE66520.1"/>
    <property type="molecule type" value="Genomic_DNA"/>
</dbReference>
<accession>A0A2S5SUV6</accession>
<evidence type="ECO:0000256" key="1">
    <source>
        <dbReference type="ARBA" id="ARBA00023266"/>
    </source>
</evidence>
<keyword evidence="4" id="KW-1185">Reference proteome</keyword>
<evidence type="ECO:0000259" key="2">
    <source>
        <dbReference type="PROSITE" id="PS50206"/>
    </source>
</evidence>
<dbReference type="PROSITE" id="PS50206">
    <property type="entry name" value="RHODANESE_3"/>
    <property type="match status" value="1"/>
</dbReference>
<dbReference type="GO" id="GO:0002098">
    <property type="term" value="P:tRNA wobble uridine modification"/>
    <property type="evidence" value="ECO:0007669"/>
    <property type="project" value="InterPro"/>
</dbReference>
<dbReference type="Gene3D" id="3.40.250.10">
    <property type="entry name" value="Rhodanese-like domain"/>
    <property type="match status" value="1"/>
</dbReference>